<dbReference type="SUPFAM" id="SSF81345">
    <property type="entry name" value="ABC transporter involved in vitamin B12 uptake, BtuC"/>
    <property type="match status" value="1"/>
</dbReference>
<evidence type="ECO:0000256" key="3">
    <source>
        <dbReference type="ARBA" id="ARBA00022692"/>
    </source>
</evidence>
<gene>
    <name evidence="8" type="ORF">CFH83_00325</name>
</gene>
<dbReference type="GO" id="GO:0043190">
    <property type="term" value="C:ATP-binding cassette (ABC) transporter complex"/>
    <property type="evidence" value="ECO:0007669"/>
    <property type="project" value="InterPro"/>
</dbReference>
<feature type="transmembrane region" description="Helical" evidence="7">
    <location>
        <begin position="196"/>
        <end position="214"/>
    </location>
</feature>
<dbReference type="PANTHER" id="PTHR30477:SF0">
    <property type="entry name" value="METAL TRANSPORT SYSTEM MEMBRANE PROTEIN TM_0125-RELATED"/>
    <property type="match status" value="1"/>
</dbReference>
<dbReference type="PANTHER" id="PTHR30477">
    <property type="entry name" value="ABC-TRANSPORTER METAL-BINDING PROTEIN"/>
    <property type="match status" value="1"/>
</dbReference>
<feature type="transmembrane region" description="Helical" evidence="7">
    <location>
        <begin position="133"/>
        <end position="151"/>
    </location>
</feature>
<reference evidence="8 9" key="1">
    <citation type="journal article" date="2017" name="Front. Microbiol.">
        <title>Comparative Genomic Analysis of the Class Epsilonproteobacteria and Proposed Reclassification to Epsilonbacteraeota (phyl. nov.).</title>
        <authorList>
            <person name="Waite D.W."/>
            <person name="Vanwonterghem I."/>
            <person name="Rinke C."/>
            <person name="Parks D.H."/>
            <person name="Zhang Y."/>
            <person name="Takai K."/>
            <person name="Sievert S.M."/>
            <person name="Simon J."/>
            <person name="Campbell B.J."/>
            <person name="Hanson T.E."/>
            <person name="Woyke T."/>
            <person name="Klotz M.G."/>
            <person name="Hugenholtz P."/>
        </authorList>
    </citation>
    <scope>NUCLEOTIDE SEQUENCE [LARGE SCALE GENOMIC DNA]</scope>
    <source>
        <strain evidence="8">UBA12443</strain>
    </source>
</reference>
<dbReference type="GO" id="GO:0055085">
    <property type="term" value="P:transmembrane transport"/>
    <property type="evidence" value="ECO:0007669"/>
    <property type="project" value="InterPro"/>
</dbReference>
<comment type="caution">
    <text evidence="8">The sequence shown here is derived from an EMBL/GenBank/DDBJ whole genome shotgun (WGS) entry which is preliminary data.</text>
</comment>
<keyword evidence="6" id="KW-0813">Transport</keyword>
<dbReference type="EMBL" id="DLUI01000005">
    <property type="protein sequence ID" value="DAB39517.1"/>
    <property type="molecule type" value="Genomic_DNA"/>
</dbReference>
<protein>
    <submittedName>
        <fullName evidence="8">Zinc ABC transporter permease</fullName>
    </submittedName>
</protein>
<feature type="transmembrane region" description="Helical" evidence="7">
    <location>
        <begin position="92"/>
        <end position="113"/>
    </location>
</feature>
<accession>A0A2D3WL91</accession>
<evidence type="ECO:0000256" key="5">
    <source>
        <dbReference type="ARBA" id="ARBA00023136"/>
    </source>
</evidence>
<evidence type="ECO:0000313" key="8">
    <source>
        <dbReference type="EMBL" id="DAB39517.1"/>
    </source>
</evidence>
<keyword evidence="3 6" id="KW-0812">Transmembrane</keyword>
<comment type="subcellular location">
    <subcellularLocation>
        <location evidence="6">Cell membrane</location>
        <topology evidence="6">Multi-pass membrane protein</topology>
    </subcellularLocation>
    <subcellularLocation>
        <location evidence="1">Membrane</location>
        <topology evidence="1">Multi-pass membrane protein</topology>
    </subcellularLocation>
</comment>
<dbReference type="Proteomes" id="UP000228859">
    <property type="component" value="Unassembled WGS sequence"/>
</dbReference>
<evidence type="ECO:0000256" key="1">
    <source>
        <dbReference type="ARBA" id="ARBA00004141"/>
    </source>
</evidence>
<evidence type="ECO:0000256" key="4">
    <source>
        <dbReference type="ARBA" id="ARBA00022989"/>
    </source>
</evidence>
<feature type="transmembrane region" description="Helical" evidence="7">
    <location>
        <begin position="247"/>
        <end position="264"/>
    </location>
</feature>
<feature type="transmembrane region" description="Helical" evidence="7">
    <location>
        <begin position="14"/>
        <end position="34"/>
    </location>
</feature>
<evidence type="ECO:0000256" key="7">
    <source>
        <dbReference type="SAM" id="Phobius"/>
    </source>
</evidence>
<keyword evidence="5 7" id="KW-0472">Membrane</keyword>
<dbReference type="GO" id="GO:0010043">
    <property type="term" value="P:response to zinc ion"/>
    <property type="evidence" value="ECO:0007669"/>
    <property type="project" value="TreeGrafter"/>
</dbReference>
<evidence type="ECO:0000256" key="6">
    <source>
        <dbReference type="RuleBase" id="RU003943"/>
    </source>
</evidence>
<feature type="transmembrane region" description="Helical" evidence="7">
    <location>
        <begin position="172"/>
        <end position="190"/>
    </location>
</feature>
<dbReference type="Gene3D" id="1.10.3470.10">
    <property type="entry name" value="ABC transporter involved in vitamin B12 uptake, BtuC"/>
    <property type="match status" value="1"/>
</dbReference>
<dbReference type="Pfam" id="PF00950">
    <property type="entry name" value="ABC-3"/>
    <property type="match status" value="1"/>
</dbReference>
<sequence length="266" mass="28524">MLLEMLDYPFMQRAFIAGLMIAVLASLSGSFIVLRRYSLLSETLAHVSLVGVSVGLLFGMSPLWMAVLASLVASWMIEYLRSVHGMYSDSVLAIFLSGSLALAIVIVSMAGSFNASLFSYLFGSILSVSTQDLWVMGIFGSLAMALLLAFFKELYFIAFDEDVARAGGIRVTLLNFMLVSIIAVIIALSIRVVGTLLIGALMVIPPVAAIRFGMGFYPTTLLSIAIALISVVIGLSASYLFSLPSGAAIVLCLLVIFIIALVINRR</sequence>
<dbReference type="InterPro" id="IPR001626">
    <property type="entry name" value="ABC_TroCD"/>
</dbReference>
<name>A0A2D3WL91_9BACT</name>
<dbReference type="RefSeq" id="WP_294894451.1">
    <property type="nucleotide sequence ID" value="NZ_DLUI01000005.1"/>
</dbReference>
<evidence type="ECO:0000313" key="9">
    <source>
        <dbReference type="Proteomes" id="UP000228859"/>
    </source>
</evidence>
<keyword evidence="4 7" id="KW-1133">Transmembrane helix</keyword>
<comment type="similarity">
    <text evidence="2 6">Belongs to the ABC-3 integral membrane protein family.</text>
</comment>
<dbReference type="AlphaFoldDB" id="A0A2D3WL91"/>
<organism evidence="8 9">
    <name type="scientific">Sulfuricurvum kujiense</name>
    <dbReference type="NCBI Taxonomy" id="148813"/>
    <lineage>
        <taxon>Bacteria</taxon>
        <taxon>Pseudomonadati</taxon>
        <taxon>Campylobacterota</taxon>
        <taxon>Epsilonproteobacteria</taxon>
        <taxon>Campylobacterales</taxon>
        <taxon>Sulfurimonadaceae</taxon>
        <taxon>Sulfuricurvum</taxon>
    </lineage>
</organism>
<proteinExistence type="inferred from homology"/>
<evidence type="ECO:0000256" key="2">
    <source>
        <dbReference type="ARBA" id="ARBA00008034"/>
    </source>
</evidence>
<dbReference type="InterPro" id="IPR037294">
    <property type="entry name" value="ABC_BtuC-like"/>
</dbReference>
<feature type="transmembrane region" description="Helical" evidence="7">
    <location>
        <begin position="221"/>
        <end position="241"/>
    </location>
</feature>